<evidence type="ECO:0000313" key="6">
    <source>
        <dbReference type="EMBL" id="GAA0392379.1"/>
    </source>
</evidence>
<dbReference type="SUPFAM" id="SSF50891">
    <property type="entry name" value="Cyclophilin-like"/>
    <property type="match status" value="1"/>
</dbReference>
<dbReference type="InterPro" id="IPR044666">
    <property type="entry name" value="Cyclophilin_A-like"/>
</dbReference>
<dbReference type="CDD" id="cd00317">
    <property type="entry name" value="cyclophilin"/>
    <property type="match status" value="1"/>
</dbReference>
<dbReference type="Pfam" id="PF00160">
    <property type="entry name" value="Pro_isomerase"/>
    <property type="match status" value="1"/>
</dbReference>
<proteinExistence type="predicted"/>
<dbReference type="GO" id="GO:0016853">
    <property type="term" value="F:isomerase activity"/>
    <property type="evidence" value="ECO:0007669"/>
    <property type="project" value="UniProtKB-KW"/>
</dbReference>
<dbReference type="PROSITE" id="PS50072">
    <property type="entry name" value="CSA_PPIASE_2"/>
    <property type="match status" value="1"/>
</dbReference>
<keyword evidence="2" id="KW-0697">Rotamase</keyword>
<dbReference type="InterPro" id="IPR002130">
    <property type="entry name" value="Cyclophilin-type_PPIase_dom"/>
</dbReference>
<dbReference type="PANTHER" id="PTHR45625:SF4">
    <property type="entry name" value="PEPTIDYLPROLYL ISOMERASE DOMAIN AND WD REPEAT-CONTAINING PROTEIN 1"/>
    <property type="match status" value="1"/>
</dbReference>
<keyword evidence="4" id="KW-0732">Signal</keyword>
<feature type="domain" description="PPIase cyclophilin-type" evidence="5">
    <location>
        <begin position="47"/>
        <end position="235"/>
    </location>
</feature>
<evidence type="ECO:0000256" key="4">
    <source>
        <dbReference type="SAM" id="SignalP"/>
    </source>
</evidence>
<feature type="signal peptide" evidence="4">
    <location>
        <begin position="1"/>
        <end position="22"/>
    </location>
</feature>
<name>A0ABP3I749_9CAUL</name>
<evidence type="ECO:0000256" key="2">
    <source>
        <dbReference type="ARBA" id="ARBA00023110"/>
    </source>
</evidence>
<reference evidence="7" key="1">
    <citation type="journal article" date="2019" name="Int. J. Syst. Evol. Microbiol.">
        <title>The Global Catalogue of Microorganisms (GCM) 10K type strain sequencing project: providing services to taxonomists for standard genome sequencing and annotation.</title>
        <authorList>
            <consortium name="The Broad Institute Genomics Platform"/>
            <consortium name="The Broad Institute Genome Sequencing Center for Infectious Disease"/>
            <person name="Wu L."/>
            <person name="Ma J."/>
        </authorList>
    </citation>
    <scope>NUCLEOTIDE SEQUENCE [LARGE SCALE GENOMIC DNA]</scope>
    <source>
        <strain evidence="7">JCM 13476</strain>
    </source>
</reference>
<evidence type="ECO:0000256" key="1">
    <source>
        <dbReference type="ARBA" id="ARBA00013194"/>
    </source>
</evidence>
<organism evidence="6 7">
    <name type="scientific">Brevundimonas terrae</name>
    <dbReference type="NCBI Taxonomy" id="363631"/>
    <lineage>
        <taxon>Bacteria</taxon>
        <taxon>Pseudomonadati</taxon>
        <taxon>Pseudomonadota</taxon>
        <taxon>Alphaproteobacteria</taxon>
        <taxon>Caulobacterales</taxon>
        <taxon>Caulobacteraceae</taxon>
        <taxon>Brevundimonas</taxon>
    </lineage>
</organism>
<evidence type="ECO:0000259" key="5">
    <source>
        <dbReference type="PROSITE" id="PS50072"/>
    </source>
</evidence>
<keyword evidence="3 6" id="KW-0413">Isomerase</keyword>
<sequence>MKPVNLVAAALVASFGFSPALADPVGPDSDYEAIAPENLLVIDTTKGRIWVEMTPDIAPLHVERIRLLAGEGFYDNVKWHRVIDGFMAQTGDPTGTGEGGSTHGTVKAELTFRRGPETPFEPVAHPAGYPEGFHHSVPVYSQPDRFYGRFEDGKVTAWGMYCPGVAGMARDTDENSADSQFFFMRDVYPSLDRRYSIWGRVVAGQDVVNALKAGDLPSGMVTDPDIMTKVQVASAIPEGERPSVYRLRPDSRTFRGMVATVRQARGADFSPCDIQIPVRIEP</sequence>
<dbReference type="InterPro" id="IPR029000">
    <property type="entry name" value="Cyclophilin-like_dom_sf"/>
</dbReference>
<dbReference type="EC" id="5.2.1.8" evidence="1"/>
<dbReference type="Proteomes" id="UP001500791">
    <property type="component" value="Unassembled WGS sequence"/>
</dbReference>
<dbReference type="Gene3D" id="2.40.100.10">
    <property type="entry name" value="Cyclophilin-like"/>
    <property type="match status" value="1"/>
</dbReference>
<evidence type="ECO:0000256" key="3">
    <source>
        <dbReference type="ARBA" id="ARBA00023235"/>
    </source>
</evidence>
<accession>A0ABP3I749</accession>
<evidence type="ECO:0000313" key="7">
    <source>
        <dbReference type="Proteomes" id="UP001500791"/>
    </source>
</evidence>
<dbReference type="PANTHER" id="PTHR45625">
    <property type="entry name" value="PEPTIDYL-PROLYL CIS-TRANS ISOMERASE-RELATED"/>
    <property type="match status" value="1"/>
</dbReference>
<feature type="chain" id="PRO_5045512743" description="peptidylprolyl isomerase" evidence="4">
    <location>
        <begin position="23"/>
        <end position="282"/>
    </location>
</feature>
<gene>
    <name evidence="6" type="ORF">GCM10009093_18730</name>
</gene>
<comment type="caution">
    <text evidence="6">The sequence shown here is derived from an EMBL/GenBank/DDBJ whole genome shotgun (WGS) entry which is preliminary data.</text>
</comment>
<keyword evidence="7" id="KW-1185">Reference proteome</keyword>
<dbReference type="EMBL" id="BAAAEJ010000007">
    <property type="protein sequence ID" value="GAA0392379.1"/>
    <property type="molecule type" value="Genomic_DNA"/>
</dbReference>
<protein>
    <recommendedName>
        <fullName evidence="1">peptidylprolyl isomerase</fullName>
        <ecNumber evidence="1">5.2.1.8</ecNumber>
    </recommendedName>
</protein>